<dbReference type="RefSeq" id="WP_034806412.1">
    <property type="nucleotide sequence ID" value="NZ_CP015880.1"/>
</dbReference>
<proteinExistence type="predicted"/>
<feature type="transmembrane region" description="Helical" evidence="1">
    <location>
        <begin position="58"/>
        <end position="79"/>
    </location>
</feature>
<evidence type="ECO:0000256" key="1">
    <source>
        <dbReference type="SAM" id="Phobius"/>
    </source>
</evidence>
<evidence type="ECO:0000313" key="3">
    <source>
        <dbReference type="Proteomes" id="UP001214094"/>
    </source>
</evidence>
<dbReference type="EMBL" id="CP121308">
    <property type="protein sequence ID" value="WFP89804.1"/>
    <property type="molecule type" value="Genomic_DNA"/>
</dbReference>
<keyword evidence="1" id="KW-0472">Membrane</keyword>
<evidence type="ECO:0000313" key="2">
    <source>
        <dbReference type="EMBL" id="WFP89804.1"/>
    </source>
</evidence>
<keyword evidence="1" id="KW-1133">Transmembrane helix</keyword>
<gene>
    <name evidence="2" type="ORF">P4B07_14720</name>
</gene>
<dbReference type="Proteomes" id="UP001214094">
    <property type="component" value="Chromosome"/>
</dbReference>
<sequence length="123" mass="13838">MFKLLLSFLSGPLDRILSTIDNKVDNETAREEIRNKTVSAYVEQLARVQTSQWGWAPLLFYIPVGFWFASVCVYSVLWCRSCAFPQDWSIAALPPSLDPWIGAIIGSLFIGKAGETILKGLRR</sequence>
<dbReference type="GeneID" id="29518733"/>
<accession>A0ABY8HE73</accession>
<organism evidence="2 3">
    <name type="scientific">Ensifer adhaerens</name>
    <name type="common">Sinorhizobium morelense</name>
    <dbReference type="NCBI Taxonomy" id="106592"/>
    <lineage>
        <taxon>Bacteria</taxon>
        <taxon>Pseudomonadati</taxon>
        <taxon>Pseudomonadota</taxon>
        <taxon>Alphaproteobacteria</taxon>
        <taxon>Hyphomicrobiales</taxon>
        <taxon>Rhizobiaceae</taxon>
        <taxon>Sinorhizobium/Ensifer group</taxon>
        <taxon>Ensifer</taxon>
    </lineage>
</organism>
<name>A0ABY8HE73_ENSAD</name>
<protein>
    <recommendedName>
        <fullName evidence="4">Holin of 3TMs, for gene-transfer release</fullName>
    </recommendedName>
</protein>
<reference evidence="2 3" key="1">
    <citation type="submission" date="2023-03" db="EMBL/GenBank/DDBJ databases">
        <title>Comparative genome and transcriptome analysis combination mining strategies for increasing vitamin B12 production of Ensifer adhaerens strain.</title>
        <authorList>
            <person name="Yongheng L."/>
        </authorList>
    </citation>
    <scope>NUCLEOTIDE SEQUENCE [LARGE SCALE GENOMIC DNA]</scope>
    <source>
        <strain evidence="2 3">Casida A-T305</strain>
    </source>
</reference>
<keyword evidence="3" id="KW-1185">Reference proteome</keyword>
<keyword evidence="1" id="KW-0812">Transmembrane</keyword>
<evidence type="ECO:0008006" key="4">
    <source>
        <dbReference type="Google" id="ProtNLM"/>
    </source>
</evidence>